<name>A0ABR0AXY1_9CRUS</name>
<evidence type="ECO:0008006" key="9">
    <source>
        <dbReference type="Google" id="ProtNLM"/>
    </source>
</evidence>
<keyword evidence="2 6" id="KW-0812">Transmembrane</keyword>
<feature type="transmembrane region" description="Helical" evidence="6">
    <location>
        <begin position="189"/>
        <end position="210"/>
    </location>
</feature>
<comment type="subcellular location">
    <subcellularLocation>
        <location evidence="1">Membrane</location>
        <topology evidence="1">Multi-pass membrane protein</topology>
    </subcellularLocation>
</comment>
<dbReference type="InterPro" id="IPR005828">
    <property type="entry name" value="MFS_sugar_transport-like"/>
</dbReference>
<feature type="region of interest" description="Disordered" evidence="5">
    <location>
        <begin position="26"/>
        <end position="48"/>
    </location>
</feature>
<dbReference type="Pfam" id="PF00083">
    <property type="entry name" value="Sugar_tr"/>
    <property type="match status" value="1"/>
</dbReference>
<evidence type="ECO:0000256" key="6">
    <source>
        <dbReference type="SAM" id="Phobius"/>
    </source>
</evidence>
<comment type="caution">
    <text evidence="7">The sequence shown here is derived from an EMBL/GenBank/DDBJ whole genome shotgun (WGS) entry which is preliminary data.</text>
</comment>
<organism evidence="7 8">
    <name type="scientific">Daphnia magna</name>
    <dbReference type="NCBI Taxonomy" id="35525"/>
    <lineage>
        <taxon>Eukaryota</taxon>
        <taxon>Metazoa</taxon>
        <taxon>Ecdysozoa</taxon>
        <taxon>Arthropoda</taxon>
        <taxon>Crustacea</taxon>
        <taxon>Branchiopoda</taxon>
        <taxon>Diplostraca</taxon>
        <taxon>Cladocera</taxon>
        <taxon>Anomopoda</taxon>
        <taxon>Daphniidae</taxon>
        <taxon>Daphnia</taxon>
    </lineage>
</organism>
<evidence type="ECO:0000256" key="5">
    <source>
        <dbReference type="SAM" id="MobiDB-lite"/>
    </source>
</evidence>
<feature type="compositionally biased region" description="Basic residues" evidence="5">
    <location>
        <begin position="26"/>
        <end position="45"/>
    </location>
</feature>
<accession>A0ABR0AXY1</accession>
<dbReference type="PANTHER" id="PTHR48021:SF1">
    <property type="entry name" value="GH07001P-RELATED"/>
    <property type="match status" value="1"/>
</dbReference>
<dbReference type="Proteomes" id="UP001234178">
    <property type="component" value="Unassembled WGS sequence"/>
</dbReference>
<evidence type="ECO:0000256" key="3">
    <source>
        <dbReference type="ARBA" id="ARBA00022989"/>
    </source>
</evidence>
<keyword evidence="3 6" id="KW-1133">Transmembrane helix</keyword>
<dbReference type="InterPro" id="IPR036259">
    <property type="entry name" value="MFS_trans_sf"/>
</dbReference>
<dbReference type="Gene3D" id="1.20.1250.20">
    <property type="entry name" value="MFS general substrate transporter like domains"/>
    <property type="match status" value="1"/>
</dbReference>
<evidence type="ECO:0000313" key="7">
    <source>
        <dbReference type="EMBL" id="KAK4029894.1"/>
    </source>
</evidence>
<dbReference type="EMBL" id="JAOYFB010000039">
    <property type="protein sequence ID" value="KAK4029894.1"/>
    <property type="molecule type" value="Genomic_DNA"/>
</dbReference>
<proteinExistence type="predicted"/>
<feature type="transmembrane region" description="Helical" evidence="6">
    <location>
        <begin position="129"/>
        <end position="152"/>
    </location>
</feature>
<sequence>MEIIHQDCLCIEELIHDSLTRHERFSKKTNRPVREKTTKRKKKHTAIQELGESSSTVIRIICVTSTSWAMLCTGLVRGWSSSAIPQLTSPNNGTLIIATTVRHFWKLADCIFYGIIWSSDDIGHPLNTLVLFVGRVVTGLITGASSSTFQIYVSECSSPRVRRALGSLTSTFISFGILIAYVVGALVEWQIMCFVIGSLPIVLGLAMLLIPETPSWLVSQNREPQAKDALQQLRGECHVVCSRYTNIESEFQRIKTKASYAKILTRDLLIKPLGSTDFCDAHVRPTIQWYKRHCLLFCKRFPGGR</sequence>
<evidence type="ECO:0000256" key="2">
    <source>
        <dbReference type="ARBA" id="ARBA00022692"/>
    </source>
</evidence>
<evidence type="ECO:0000256" key="4">
    <source>
        <dbReference type="ARBA" id="ARBA00023136"/>
    </source>
</evidence>
<dbReference type="InterPro" id="IPR050549">
    <property type="entry name" value="MFS_Trehalose_Transporter"/>
</dbReference>
<evidence type="ECO:0000256" key="1">
    <source>
        <dbReference type="ARBA" id="ARBA00004141"/>
    </source>
</evidence>
<dbReference type="SUPFAM" id="SSF103473">
    <property type="entry name" value="MFS general substrate transporter"/>
    <property type="match status" value="1"/>
</dbReference>
<gene>
    <name evidence="7" type="ORF">OUZ56_022852</name>
</gene>
<reference evidence="7 8" key="1">
    <citation type="journal article" date="2023" name="Nucleic Acids Res.">
        <title>The hologenome of Daphnia magna reveals possible DNA methylation and microbiome-mediated evolution of the host genome.</title>
        <authorList>
            <person name="Chaturvedi A."/>
            <person name="Li X."/>
            <person name="Dhandapani V."/>
            <person name="Marshall H."/>
            <person name="Kissane S."/>
            <person name="Cuenca-Cambronero M."/>
            <person name="Asole G."/>
            <person name="Calvet F."/>
            <person name="Ruiz-Romero M."/>
            <person name="Marangio P."/>
            <person name="Guigo R."/>
            <person name="Rago D."/>
            <person name="Mirbahai L."/>
            <person name="Eastwood N."/>
            <person name="Colbourne J.K."/>
            <person name="Zhou J."/>
            <person name="Mallon E."/>
            <person name="Orsini L."/>
        </authorList>
    </citation>
    <scope>NUCLEOTIDE SEQUENCE [LARGE SCALE GENOMIC DNA]</scope>
    <source>
        <strain evidence="7">LRV0_1</strain>
    </source>
</reference>
<keyword evidence="8" id="KW-1185">Reference proteome</keyword>
<evidence type="ECO:0000313" key="8">
    <source>
        <dbReference type="Proteomes" id="UP001234178"/>
    </source>
</evidence>
<keyword evidence="4 6" id="KW-0472">Membrane</keyword>
<feature type="transmembrane region" description="Helical" evidence="6">
    <location>
        <begin position="164"/>
        <end position="183"/>
    </location>
</feature>
<dbReference type="PROSITE" id="PS00217">
    <property type="entry name" value="SUGAR_TRANSPORT_2"/>
    <property type="match status" value="1"/>
</dbReference>
<protein>
    <recommendedName>
        <fullName evidence="9">Major facilitator superfamily (MFS) profile domain-containing protein</fullName>
    </recommendedName>
</protein>
<dbReference type="PANTHER" id="PTHR48021">
    <property type="match status" value="1"/>
</dbReference>
<dbReference type="InterPro" id="IPR005829">
    <property type="entry name" value="Sugar_transporter_CS"/>
</dbReference>